<proteinExistence type="predicted"/>
<reference evidence="3" key="1">
    <citation type="submission" date="2023-06" db="EMBL/GenBank/DDBJ databases">
        <authorList>
            <consortium name="Lawrence Berkeley National Laboratory"/>
            <person name="Ahrendt S."/>
            <person name="Sahu N."/>
            <person name="Indic B."/>
            <person name="Wong-Bajracharya J."/>
            <person name="Merenyi Z."/>
            <person name="Ke H.-M."/>
            <person name="Monk M."/>
            <person name="Kocsube S."/>
            <person name="Drula E."/>
            <person name="Lipzen A."/>
            <person name="Balint B."/>
            <person name="Henrissat B."/>
            <person name="Andreopoulos B."/>
            <person name="Martin F.M."/>
            <person name="Harder C.B."/>
            <person name="Rigling D."/>
            <person name="Ford K.L."/>
            <person name="Foster G.D."/>
            <person name="Pangilinan J."/>
            <person name="Papanicolaou A."/>
            <person name="Barry K."/>
            <person name="LaButti K."/>
            <person name="Viragh M."/>
            <person name="Koriabine M."/>
            <person name="Yan M."/>
            <person name="Riley R."/>
            <person name="Champramary S."/>
            <person name="Plett K.L."/>
            <person name="Tsai I.J."/>
            <person name="Slot J."/>
            <person name="Sipos G."/>
            <person name="Plett J."/>
            <person name="Nagy L.G."/>
            <person name="Grigoriev I.V."/>
        </authorList>
    </citation>
    <scope>NUCLEOTIDE SEQUENCE</scope>
    <source>
        <strain evidence="3">CCBAS 213</strain>
    </source>
</reference>
<feature type="transmembrane region" description="Helical" evidence="2">
    <location>
        <begin position="277"/>
        <end position="300"/>
    </location>
</feature>
<dbReference type="RefSeq" id="XP_060338123.1">
    <property type="nucleotide sequence ID" value="XM_060482079.1"/>
</dbReference>
<evidence type="ECO:0000256" key="1">
    <source>
        <dbReference type="SAM" id="MobiDB-lite"/>
    </source>
</evidence>
<accession>A0AA39TVR1</accession>
<keyword evidence="2" id="KW-0472">Membrane</keyword>
<evidence type="ECO:0000313" key="4">
    <source>
        <dbReference type="Proteomes" id="UP001175211"/>
    </source>
</evidence>
<organism evidence="3 4">
    <name type="scientific">Armillaria tabescens</name>
    <name type="common">Ringless honey mushroom</name>
    <name type="synonym">Agaricus tabescens</name>
    <dbReference type="NCBI Taxonomy" id="1929756"/>
    <lineage>
        <taxon>Eukaryota</taxon>
        <taxon>Fungi</taxon>
        <taxon>Dikarya</taxon>
        <taxon>Basidiomycota</taxon>
        <taxon>Agaricomycotina</taxon>
        <taxon>Agaricomycetes</taxon>
        <taxon>Agaricomycetidae</taxon>
        <taxon>Agaricales</taxon>
        <taxon>Marasmiineae</taxon>
        <taxon>Physalacriaceae</taxon>
        <taxon>Desarmillaria</taxon>
    </lineage>
</organism>
<comment type="caution">
    <text evidence="3">The sequence shown here is derived from an EMBL/GenBank/DDBJ whole genome shotgun (WGS) entry which is preliminary data.</text>
</comment>
<name>A0AA39TVR1_ARMTA</name>
<sequence length="399" mass="41746">MSADIPSSTMLFNSILTALYPTSTAVPASSISIPPPVTSIYSILPVLDSTTISTSSSSSPTLTSVHSMLSLSESSTSGLAPESQPSTIVYSILPVSDSIPTTESSTLAYSILPVLDASTPVVPTSTLVYSILPTSTTTAIISPTPTTASESLTSNFPLPSVTVAPAKDVYQSTSVPGAPITLAESRSSEAVDSSSSSLSSSASEPSSSSQRINNLALQPTADPGINSLPVTVITSGSITRTFVVRPTVGITGVGGAPGDGEARGLPSSGDTRSHPKALPIILGSVLGCAAMIGLLLFVVCRRRRLRRWHRLPEPSFRDVYEPALDASRHSSRFLNPFSDIDDDWSIIAPGDVERPVSATTTASTLAFAPSQGDGDDLDVSERWETRRTRWLTLSPPARW</sequence>
<gene>
    <name evidence="3" type="ORF">EV420DRAFT_431075</name>
</gene>
<dbReference type="Proteomes" id="UP001175211">
    <property type="component" value="Unassembled WGS sequence"/>
</dbReference>
<dbReference type="AlphaFoldDB" id="A0AA39TVR1"/>
<dbReference type="EMBL" id="JAUEPS010000002">
    <property type="protein sequence ID" value="KAK0467848.1"/>
    <property type="molecule type" value="Genomic_DNA"/>
</dbReference>
<keyword evidence="4" id="KW-1185">Reference proteome</keyword>
<keyword evidence="2" id="KW-0812">Transmembrane</keyword>
<dbReference type="GeneID" id="85365627"/>
<protein>
    <submittedName>
        <fullName evidence="3">Uncharacterized protein</fullName>
    </submittedName>
</protein>
<evidence type="ECO:0000313" key="3">
    <source>
        <dbReference type="EMBL" id="KAK0467848.1"/>
    </source>
</evidence>
<feature type="region of interest" description="Disordered" evidence="1">
    <location>
        <begin position="184"/>
        <end position="211"/>
    </location>
</feature>
<evidence type="ECO:0000256" key="2">
    <source>
        <dbReference type="SAM" id="Phobius"/>
    </source>
</evidence>
<feature type="compositionally biased region" description="Low complexity" evidence="1">
    <location>
        <begin position="184"/>
        <end position="209"/>
    </location>
</feature>
<keyword evidence="2" id="KW-1133">Transmembrane helix</keyword>